<dbReference type="EMBL" id="JAKLUA010000026">
    <property type="protein sequence ID" value="MCG2672849.1"/>
    <property type="molecule type" value="Genomic_DNA"/>
</dbReference>
<organism evidence="1 4">
    <name type="scientific">Bradyrhizobium zhengyangense</name>
    <dbReference type="NCBI Taxonomy" id="2911009"/>
    <lineage>
        <taxon>Bacteria</taxon>
        <taxon>Pseudomonadati</taxon>
        <taxon>Pseudomonadota</taxon>
        <taxon>Alphaproteobacteria</taxon>
        <taxon>Hyphomicrobiales</taxon>
        <taxon>Nitrobacteraceae</taxon>
        <taxon>Bradyrhizobium</taxon>
    </lineage>
</organism>
<dbReference type="Proteomes" id="UP001139054">
    <property type="component" value="Unassembled WGS sequence"/>
</dbReference>
<comment type="caution">
    <text evidence="1">The sequence shown here is derived from an EMBL/GenBank/DDBJ whole genome shotgun (WGS) entry which is preliminary data.</text>
</comment>
<gene>
    <name evidence="2" type="ORF">L6637_38595</name>
    <name evidence="1" type="ORF">L6654_39100</name>
</gene>
<keyword evidence="3" id="KW-1185">Reference proteome</keyword>
<name>A0A9X1RH64_9BRAD</name>
<accession>A0A9X1RH64</accession>
<evidence type="ECO:0000313" key="4">
    <source>
        <dbReference type="Proteomes" id="UP001139054"/>
    </source>
</evidence>
<proteinExistence type="predicted"/>
<dbReference type="AlphaFoldDB" id="A0A9X1RH64"/>
<evidence type="ECO:0000313" key="2">
    <source>
        <dbReference type="EMBL" id="MCG2672849.1"/>
    </source>
</evidence>
<evidence type="ECO:0000313" key="1">
    <source>
        <dbReference type="EMBL" id="MCG2632616.1"/>
    </source>
</evidence>
<reference evidence="1" key="1">
    <citation type="submission" date="2022-01" db="EMBL/GenBank/DDBJ databases">
        <title>Genome sequnece data of strain Bradyrhizobium sp. nov.</title>
        <authorList>
            <person name="Zhang J."/>
        </authorList>
    </citation>
    <scope>NUCLEOTIDE SEQUENCE</scope>
    <source>
        <strain evidence="2">WYCCWR 12774</strain>
        <strain evidence="1">WYCCWR 13023</strain>
    </source>
</reference>
<protein>
    <submittedName>
        <fullName evidence="1">Uncharacterized protein</fullName>
    </submittedName>
</protein>
<evidence type="ECO:0000313" key="3">
    <source>
        <dbReference type="Proteomes" id="UP001139012"/>
    </source>
</evidence>
<dbReference type="EMBL" id="JAKLTY010000045">
    <property type="protein sequence ID" value="MCG2632616.1"/>
    <property type="molecule type" value="Genomic_DNA"/>
</dbReference>
<sequence>MLDPATSVLLRAVLDEVCQEISRSETGLRAHVASKLIEAATKGETTAERLRQVALEALRSTPTMWR</sequence>
<dbReference type="Proteomes" id="UP001139012">
    <property type="component" value="Unassembled WGS sequence"/>
</dbReference>